<dbReference type="EMBL" id="GG738936">
    <property type="protein sequence ID" value="EFC36173.1"/>
    <property type="molecule type" value="Genomic_DNA"/>
</dbReference>
<dbReference type="CDD" id="cd02153">
    <property type="entry name" value="tRNA_bindingDomain"/>
    <property type="match status" value="1"/>
</dbReference>
<sequence length="235" mass="25882">MSAMNEIPITPLFTKSLAMIDDLANKLQNNQPITSSKSSEKKVQQKKEQKPKQQQPPKKAAAKPTHPFHQTFLVVAQVESIEKHPESEKLYKITLNIGGDEKKGLVAGLRKFYTETELLNRKLISIVNLKPKKLAGVLSEAMILAGTAVGDENNVKILDPSPNAQVGDRVVLSTDVNIIEPYVQSIEDRCSPNQWEKIVKELKVINGQPSVSGTTLTLLDGSIIKCELPDGSEIH</sequence>
<feature type="domain" description="TRNA-binding" evidence="5">
    <location>
        <begin position="67"/>
        <end position="171"/>
    </location>
</feature>
<evidence type="ECO:0000313" key="6">
    <source>
        <dbReference type="EMBL" id="EFC36173.1"/>
    </source>
</evidence>
<evidence type="ECO:0000259" key="5">
    <source>
        <dbReference type="PROSITE" id="PS50886"/>
    </source>
</evidence>
<evidence type="ECO:0000313" key="7">
    <source>
        <dbReference type="Proteomes" id="UP000006671"/>
    </source>
</evidence>
<dbReference type="PANTHER" id="PTHR11586">
    <property type="entry name" value="TRNA-AMINOACYLATION COFACTOR ARC1 FAMILY MEMBER"/>
    <property type="match status" value="1"/>
</dbReference>
<dbReference type="Gene3D" id="2.40.50.140">
    <property type="entry name" value="Nucleic acid-binding proteins"/>
    <property type="match status" value="1"/>
</dbReference>
<dbReference type="eggNOG" id="KOG2241">
    <property type="taxonomic scope" value="Eukaryota"/>
</dbReference>
<dbReference type="InParanoid" id="D2W433"/>
<gene>
    <name evidence="6" type="ORF">NAEGRDRAFT_76163</name>
</gene>
<feature type="compositionally biased region" description="Low complexity" evidence="4">
    <location>
        <begin position="52"/>
        <end position="64"/>
    </location>
</feature>
<name>D2W433_NAEGR</name>
<dbReference type="VEuPathDB" id="AmoebaDB:NAEGRDRAFT_76163"/>
<accession>D2W433</accession>
<evidence type="ECO:0000256" key="1">
    <source>
        <dbReference type="ARBA" id="ARBA00022555"/>
    </source>
</evidence>
<dbReference type="SUPFAM" id="SSF50249">
    <property type="entry name" value="Nucleic acid-binding proteins"/>
    <property type="match status" value="1"/>
</dbReference>
<dbReference type="PANTHER" id="PTHR11586:SF37">
    <property type="entry name" value="TRNA-BINDING DOMAIN-CONTAINING PROTEIN"/>
    <property type="match status" value="1"/>
</dbReference>
<evidence type="ECO:0000256" key="3">
    <source>
        <dbReference type="PROSITE-ProRule" id="PRU00209"/>
    </source>
</evidence>
<organism evidence="7">
    <name type="scientific">Naegleria gruberi</name>
    <name type="common">Amoeba</name>
    <dbReference type="NCBI Taxonomy" id="5762"/>
    <lineage>
        <taxon>Eukaryota</taxon>
        <taxon>Discoba</taxon>
        <taxon>Heterolobosea</taxon>
        <taxon>Tetramitia</taxon>
        <taxon>Eutetramitia</taxon>
        <taxon>Vahlkampfiidae</taxon>
        <taxon>Naegleria</taxon>
    </lineage>
</organism>
<keyword evidence="2 3" id="KW-0694">RNA-binding</keyword>
<dbReference type="GeneID" id="8860508"/>
<dbReference type="Pfam" id="PF01588">
    <property type="entry name" value="tRNA_bind"/>
    <property type="match status" value="1"/>
</dbReference>
<reference evidence="6 7" key="1">
    <citation type="journal article" date="2010" name="Cell">
        <title>The genome of Naegleria gruberi illuminates early eukaryotic versatility.</title>
        <authorList>
            <person name="Fritz-Laylin L.K."/>
            <person name="Prochnik S.E."/>
            <person name="Ginger M.L."/>
            <person name="Dacks J.B."/>
            <person name="Carpenter M.L."/>
            <person name="Field M.C."/>
            <person name="Kuo A."/>
            <person name="Paredez A."/>
            <person name="Chapman J."/>
            <person name="Pham J."/>
            <person name="Shu S."/>
            <person name="Neupane R."/>
            <person name="Cipriano M."/>
            <person name="Mancuso J."/>
            <person name="Tu H."/>
            <person name="Salamov A."/>
            <person name="Lindquist E."/>
            <person name="Shapiro H."/>
            <person name="Lucas S."/>
            <person name="Grigoriev I.V."/>
            <person name="Cande W.Z."/>
            <person name="Fulton C."/>
            <person name="Rokhsar D.S."/>
            <person name="Dawson S.C."/>
        </authorList>
    </citation>
    <scope>NUCLEOTIDE SEQUENCE [LARGE SCALE GENOMIC DNA]</scope>
    <source>
        <strain evidence="6 7">NEG-M</strain>
    </source>
</reference>
<evidence type="ECO:0000256" key="4">
    <source>
        <dbReference type="SAM" id="MobiDB-lite"/>
    </source>
</evidence>
<dbReference type="AlphaFoldDB" id="D2W433"/>
<dbReference type="PROSITE" id="PS50886">
    <property type="entry name" value="TRBD"/>
    <property type="match status" value="1"/>
</dbReference>
<dbReference type="OMA" id="KVWKHEE"/>
<keyword evidence="1 3" id="KW-0820">tRNA-binding</keyword>
<dbReference type="InterPro" id="IPR012340">
    <property type="entry name" value="NA-bd_OB-fold"/>
</dbReference>
<keyword evidence="7" id="KW-1185">Reference proteome</keyword>
<feature type="compositionally biased region" description="Basic and acidic residues" evidence="4">
    <location>
        <begin position="38"/>
        <end position="51"/>
    </location>
</feature>
<proteinExistence type="predicted"/>
<dbReference type="GO" id="GO:0000049">
    <property type="term" value="F:tRNA binding"/>
    <property type="evidence" value="ECO:0007669"/>
    <property type="project" value="UniProtKB-UniRule"/>
</dbReference>
<protein>
    <submittedName>
        <fullName evidence="6">Predicted protein</fullName>
    </submittedName>
</protein>
<feature type="region of interest" description="Disordered" evidence="4">
    <location>
        <begin position="28"/>
        <end position="66"/>
    </location>
</feature>
<evidence type="ECO:0000256" key="2">
    <source>
        <dbReference type="ARBA" id="ARBA00022884"/>
    </source>
</evidence>
<dbReference type="KEGG" id="ngr:NAEGRDRAFT_76163"/>
<dbReference type="InterPro" id="IPR051270">
    <property type="entry name" value="Tyrosine-tRNA_ligase_regulator"/>
</dbReference>
<dbReference type="STRING" id="5762.D2W433"/>
<dbReference type="OrthoDB" id="19141at2759"/>
<dbReference type="RefSeq" id="XP_002668917.1">
    <property type="nucleotide sequence ID" value="XM_002668871.1"/>
</dbReference>
<dbReference type="Proteomes" id="UP000006671">
    <property type="component" value="Unassembled WGS sequence"/>
</dbReference>
<dbReference type="InterPro" id="IPR002547">
    <property type="entry name" value="tRNA-bd_dom"/>
</dbReference>